<accession>A0A414ZRD2</accession>
<evidence type="ECO:0000256" key="1">
    <source>
        <dbReference type="SAM" id="Phobius"/>
    </source>
</evidence>
<sequence>MVQNEMDEIKALMNLDFPTVILGVFIIILGLDKIIFLLQKAKKALRVKLGYEIDKETLDKRIATLEKHDNWQYKEITKMSKGIENIESELLDNNLERKRKYILDFCSSLSNGQKQNKEAFNNVFKTYKKYEELLTAHNMENGQAEESIKFISEKYQEFLRNGEFKS</sequence>
<organism evidence="2 3">
    <name type="scientific">Agathobacter rectalis</name>
    <dbReference type="NCBI Taxonomy" id="39491"/>
    <lineage>
        <taxon>Bacteria</taxon>
        <taxon>Bacillati</taxon>
        <taxon>Bacillota</taxon>
        <taxon>Clostridia</taxon>
        <taxon>Lachnospirales</taxon>
        <taxon>Lachnospiraceae</taxon>
        <taxon>Agathobacter</taxon>
    </lineage>
</organism>
<comment type="caution">
    <text evidence="2">The sequence shown here is derived from an EMBL/GenBank/DDBJ whole genome shotgun (WGS) entry which is preliminary data.</text>
</comment>
<feature type="transmembrane region" description="Helical" evidence="1">
    <location>
        <begin position="20"/>
        <end position="38"/>
    </location>
</feature>
<dbReference type="RefSeq" id="WP_118257298.1">
    <property type="nucleotide sequence ID" value="NZ_QRKN01000001.1"/>
</dbReference>
<evidence type="ECO:0000313" key="2">
    <source>
        <dbReference type="EMBL" id="RHI25822.1"/>
    </source>
</evidence>
<reference evidence="2 3" key="1">
    <citation type="submission" date="2018-08" db="EMBL/GenBank/DDBJ databases">
        <title>A genome reference for cultivated species of the human gut microbiota.</title>
        <authorList>
            <person name="Zou Y."/>
            <person name="Xue W."/>
            <person name="Luo G."/>
        </authorList>
    </citation>
    <scope>NUCLEOTIDE SEQUENCE [LARGE SCALE GENOMIC DNA]</scope>
    <source>
        <strain evidence="2 3">AM16-11</strain>
    </source>
</reference>
<gene>
    <name evidence="2" type="ORF">DW172_03855</name>
</gene>
<protein>
    <submittedName>
        <fullName evidence="2">Uncharacterized protein</fullName>
    </submittedName>
</protein>
<name>A0A414ZRD2_9FIRM</name>
<proteinExistence type="predicted"/>
<keyword evidence="1" id="KW-0812">Transmembrane</keyword>
<dbReference type="EMBL" id="QRKN01000001">
    <property type="protein sequence ID" value="RHI25822.1"/>
    <property type="molecule type" value="Genomic_DNA"/>
</dbReference>
<dbReference type="AlphaFoldDB" id="A0A414ZRD2"/>
<keyword evidence="1" id="KW-1133">Transmembrane helix</keyword>
<dbReference type="Proteomes" id="UP000285865">
    <property type="component" value="Unassembled WGS sequence"/>
</dbReference>
<evidence type="ECO:0000313" key="3">
    <source>
        <dbReference type="Proteomes" id="UP000285865"/>
    </source>
</evidence>
<keyword evidence="1" id="KW-0472">Membrane</keyword>